<dbReference type="RefSeq" id="WP_013558979.1">
    <property type="nucleotide sequence ID" value="NC_014960.1"/>
</dbReference>
<feature type="transmembrane region" description="Helical" evidence="1">
    <location>
        <begin position="158"/>
        <end position="176"/>
    </location>
</feature>
<feature type="transmembrane region" description="Helical" evidence="1">
    <location>
        <begin position="48"/>
        <end position="68"/>
    </location>
</feature>
<feature type="transmembrane region" description="Helical" evidence="1">
    <location>
        <begin position="310"/>
        <end position="329"/>
    </location>
</feature>
<feature type="transmembrane region" description="Helical" evidence="1">
    <location>
        <begin position="95"/>
        <end position="116"/>
    </location>
</feature>
<sequence length="520" mass="57454">MMKRALSQLSFSFAIYGYSTFCYSCISFTSASLLAFTDTQTGDGIIAFVKYLAILSAFLSPFLFSSALKPEDTPSLELHSTMACPNWQVTISRIIVHWLTLIFSSAVISWVSAFITENLSQGVLLALGVINVASNSLFFGGIAFWGTMIGRDSRKGRLWGLMAFLFSILIPFPNFLNPVIYPYRVIDGLDYPVLWGVSRSIYCLLGGLAFAHGLYLTNDTDRLLSGESSLAHQSANHKNVFFEKIIRAFSEPLPIPSNQSLGLICYEAWLILAEGTIPIMVTSISLLFTFLLPLLDALRLGFDTLPLSLIQSHTALVFFLFPFLPIFLVQRIPQDRKQLLDQSILANISPQRYLFGKVAGACVITGGIYLLSLLPSFFLLTITALFSSLTLFSHYFGILLLGVVPSLMYFCSLSILIGGMSGKQPPVFLGGLITIIFLVLTVITENNILGNILFPTGRMTIETFLNQMSLQMGLLYMPAASSPPVVPFYYLPLPVFSGALQTWAIWNIAMKVFEKDVFSA</sequence>
<evidence type="ECO:0000313" key="2">
    <source>
        <dbReference type="EMBL" id="BAJ62583.1"/>
    </source>
</evidence>
<accession>E8N1H8</accession>
<keyword evidence="1" id="KW-0812">Transmembrane</keyword>
<proteinExistence type="predicted"/>
<feature type="transmembrane region" description="Helical" evidence="1">
    <location>
        <begin position="392"/>
        <end position="415"/>
    </location>
</feature>
<name>E8N1H8_ANATU</name>
<feature type="transmembrane region" description="Helical" evidence="1">
    <location>
        <begin position="358"/>
        <end position="386"/>
    </location>
</feature>
<dbReference type="EMBL" id="AP012029">
    <property type="protein sequence ID" value="BAJ62583.1"/>
    <property type="molecule type" value="Genomic_DNA"/>
</dbReference>
<evidence type="ECO:0000313" key="3">
    <source>
        <dbReference type="Proteomes" id="UP000008922"/>
    </source>
</evidence>
<keyword evidence="3" id="KW-1185">Reference proteome</keyword>
<reference evidence="2 3" key="1">
    <citation type="submission" date="2010-12" db="EMBL/GenBank/DDBJ databases">
        <title>Whole genome sequence of Anaerolinea thermophila UNI-1.</title>
        <authorList>
            <person name="Narita-Yamada S."/>
            <person name="Kishi E."/>
            <person name="Watanabe Y."/>
            <person name="Takasaki K."/>
            <person name="Ankai A."/>
            <person name="Oguchi A."/>
            <person name="Fukui S."/>
            <person name="Takahashi M."/>
            <person name="Yashiro I."/>
            <person name="Hosoyama A."/>
            <person name="Sekiguchi Y."/>
            <person name="Hanada S."/>
            <person name="Fujita N."/>
        </authorList>
    </citation>
    <scope>NUCLEOTIDE SEQUENCE [LARGE SCALE GENOMIC DNA]</scope>
    <source>
        <strain evidence="3">DSM 14523 / JCM 11388 / NBRC 100420 / UNI-1</strain>
    </source>
</reference>
<feature type="transmembrane region" description="Helical" evidence="1">
    <location>
        <begin position="196"/>
        <end position="216"/>
    </location>
</feature>
<feature type="transmembrane region" description="Helical" evidence="1">
    <location>
        <begin position="268"/>
        <end position="290"/>
    </location>
</feature>
<gene>
    <name evidence="2" type="ordered locus">ANT_05490</name>
</gene>
<dbReference type="KEGG" id="atm:ANT_05490"/>
<feature type="transmembrane region" description="Helical" evidence="1">
    <location>
        <begin position="122"/>
        <end position="146"/>
    </location>
</feature>
<dbReference type="Proteomes" id="UP000008922">
    <property type="component" value="Chromosome"/>
</dbReference>
<feature type="transmembrane region" description="Helical" evidence="1">
    <location>
        <begin position="488"/>
        <end position="509"/>
    </location>
</feature>
<dbReference type="HOGENOM" id="CLU_523423_0_0_0"/>
<keyword evidence="1" id="KW-1133">Transmembrane helix</keyword>
<feature type="transmembrane region" description="Helical" evidence="1">
    <location>
        <begin position="427"/>
        <end position="444"/>
    </location>
</feature>
<organism evidence="2 3">
    <name type="scientific">Anaerolinea thermophila (strain DSM 14523 / JCM 11388 / NBRC 100420 / UNI-1)</name>
    <dbReference type="NCBI Taxonomy" id="926569"/>
    <lineage>
        <taxon>Bacteria</taxon>
        <taxon>Bacillati</taxon>
        <taxon>Chloroflexota</taxon>
        <taxon>Anaerolineae</taxon>
        <taxon>Anaerolineales</taxon>
        <taxon>Anaerolineaceae</taxon>
        <taxon>Anaerolinea</taxon>
    </lineage>
</organism>
<evidence type="ECO:0000256" key="1">
    <source>
        <dbReference type="SAM" id="Phobius"/>
    </source>
</evidence>
<dbReference type="AlphaFoldDB" id="E8N1H8"/>
<dbReference type="InParanoid" id="E8N1H8"/>
<keyword evidence="1" id="KW-0472">Membrane</keyword>
<protein>
    <submittedName>
        <fullName evidence="2">Hypothetical membrane protein</fullName>
    </submittedName>
</protein>